<accession>A0ABY0FKV8</accession>
<gene>
    <name evidence="2" type="ORF">G6CMJM_00275</name>
</gene>
<feature type="transmembrane region" description="Helical" evidence="1">
    <location>
        <begin position="6"/>
        <end position="31"/>
    </location>
</feature>
<evidence type="ECO:0000313" key="3">
    <source>
        <dbReference type="Proteomes" id="UP001190925"/>
    </source>
</evidence>
<dbReference type="RefSeq" id="WP_129718691.1">
    <property type="nucleotide sequence ID" value="NZ_PRLK01000003.1"/>
</dbReference>
<keyword evidence="3" id="KW-1185">Reference proteome</keyword>
<sequence length="86" mass="9520">MSSAAEILVVILSIALAVFIILGIICFILIIRVTRQIGDITKNMQNISSGIDNIVQNFAQISSPIIIMKTVLDLFKKFNKKGEKNE</sequence>
<reference evidence="2 3" key="2">
    <citation type="journal article" date="2020" name="Cell Rep.">
        <title>Acquisition and Adaptation of Ultra-small Parasitic Reduced Genome Bacteria to Mammalian Hosts.</title>
        <authorList>
            <person name="McLean J.S."/>
            <person name="Bor B."/>
            <person name="Kerns K.A."/>
            <person name="Liu Q."/>
            <person name="To T.T."/>
            <person name="Solden L."/>
            <person name="Hendrickson E.L."/>
            <person name="Wrighton K."/>
            <person name="Shi W."/>
            <person name="He X."/>
        </authorList>
    </citation>
    <scope>NUCLEOTIDE SEQUENCE [LARGE SCALE GENOMIC DNA]</scope>
    <source>
        <strain evidence="2 3">TM7_CMJM_G6_1_HOT_870</strain>
    </source>
</reference>
<dbReference type="EMBL" id="PRLK01000003">
    <property type="protein sequence ID" value="RYC72779.1"/>
    <property type="molecule type" value="Genomic_DNA"/>
</dbReference>
<dbReference type="Proteomes" id="UP001190925">
    <property type="component" value="Unassembled WGS sequence"/>
</dbReference>
<keyword evidence="1" id="KW-0472">Membrane</keyword>
<protein>
    <submittedName>
        <fullName evidence="2">Uncharacterized protein</fullName>
    </submittedName>
</protein>
<name>A0ABY0FKV8_9BACT</name>
<organism evidence="2 3">
    <name type="scientific">Candidatus Nanogingivalis gingivitcus</name>
    <dbReference type="NCBI Taxonomy" id="2171992"/>
    <lineage>
        <taxon>Bacteria</taxon>
        <taxon>Candidatus Saccharimonadota</taxon>
        <taxon>Candidatus Nanosyncoccalia</taxon>
        <taxon>Candidatus Nanogingivales</taxon>
        <taxon>Candidatus Nanogingivalaceae</taxon>
        <taxon>Candidatus Nanogingivalis</taxon>
    </lineage>
</organism>
<reference evidence="2 3" key="1">
    <citation type="journal article" date="2018" name="bioRxiv">
        <title>Evidence of independent acquisition and adaption of ultra-small bacteria to human hosts across the highly diverse yet reduced genomes of the phylum Saccharibacteria.</title>
        <authorList>
            <person name="McLean J.S."/>
            <person name="Bor B."/>
            <person name="To T.T."/>
            <person name="Liu Q."/>
            <person name="Kearns K.A."/>
            <person name="Solden L.M."/>
            <person name="Wrighton K.C."/>
            <person name="He X."/>
            <person name="Shi W."/>
        </authorList>
    </citation>
    <scope>NUCLEOTIDE SEQUENCE [LARGE SCALE GENOMIC DNA]</scope>
    <source>
        <strain evidence="2 3">TM7_CMJM_G6_1_HOT_870</strain>
    </source>
</reference>
<evidence type="ECO:0000256" key="1">
    <source>
        <dbReference type="SAM" id="Phobius"/>
    </source>
</evidence>
<proteinExistence type="predicted"/>
<keyword evidence="1" id="KW-0812">Transmembrane</keyword>
<evidence type="ECO:0000313" key="2">
    <source>
        <dbReference type="EMBL" id="RYC72779.1"/>
    </source>
</evidence>
<comment type="caution">
    <text evidence="2">The sequence shown here is derived from an EMBL/GenBank/DDBJ whole genome shotgun (WGS) entry which is preliminary data.</text>
</comment>
<keyword evidence="1" id="KW-1133">Transmembrane helix</keyword>